<name>A0A6A0AII2_HAELA</name>
<keyword evidence="2" id="KW-0378">Hydrolase</keyword>
<dbReference type="PANTHER" id="PTHR18934">
    <property type="entry name" value="ATP-DEPENDENT RNA HELICASE"/>
    <property type="match status" value="1"/>
</dbReference>
<evidence type="ECO:0000256" key="4">
    <source>
        <dbReference type="ARBA" id="ARBA00022840"/>
    </source>
</evidence>
<dbReference type="SUPFAM" id="SSF52540">
    <property type="entry name" value="P-loop containing nucleoside triphosphate hydrolases"/>
    <property type="match status" value="1"/>
</dbReference>
<proteinExistence type="predicted"/>
<organism evidence="5 6">
    <name type="scientific">Haematococcus lacustris</name>
    <name type="common">Green alga</name>
    <name type="synonym">Haematococcus pluvialis</name>
    <dbReference type="NCBI Taxonomy" id="44745"/>
    <lineage>
        <taxon>Eukaryota</taxon>
        <taxon>Viridiplantae</taxon>
        <taxon>Chlorophyta</taxon>
        <taxon>core chlorophytes</taxon>
        <taxon>Chlorophyceae</taxon>
        <taxon>CS clade</taxon>
        <taxon>Chlamydomonadales</taxon>
        <taxon>Haematococcaceae</taxon>
        <taxon>Haematococcus</taxon>
    </lineage>
</organism>
<evidence type="ECO:0000256" key="1">
    <source>
        <dbReference type="ARBA" id="ARBA00022741"/>
    </source>
</evidence>
<feature type="non-terminal residue" evidence="5">
    <location>
        <position position="61"/>
    </location>
</feature>
<dbReference type="GO" id="GO:0005524">
    <property type="term" value="F:ATP binding"/>
    <property type="evidence" value="ECO:0007669"/>
    <property type="project" value="UniProtKB-KW"/>
</dbReference>
<keyword evidence="4" id="KW-0067">ATP-binding</keyword>
<sequence length="61" mass="6600">RKVVLATNIAETSITIPDVTAVVDSGRSRQVGYDPLNKTKSLTQGWISQSSAEQRKLLPAC</sequence>
<reference evidence="5 6" key="1">
    <citation type="submission" date="2020-02" db="EMBL/GenBank/DDBJ databases">
        <title>Draft genome sequence of Haematococcus lacustris strain NIES-144.</title>
        <authorList>
            <person name="Morimoto D."/>
            <person name="Nakagawa S."/>
            <person name="Yoshida T."/>
            <person name="Sawayama S."/>
        </authorList>
    </citation>
    <scope>NUCLEOTIDE SEQUENCE [LARGE SCALE GENOMIC DNA]</scope>
    <source>
        <strain evidence="5 6">NIES-144</strain>
    </source>
</reference>
<dbReference type="EMBL" id="BLLF01006760">
    <property type="protein sequence ID" value="GFH32532.1"/>
    <property type="molecule type" value="Genomic_DNA"/>
</dbReference>
<dbReference type="Gene3D" id="3.40.50.300">
    <property type="entry name" value="P-loop containing nucleotide triphosphate hydrolases"/>
    <property type="match status" value="1"/>
</dbReference>
<evidence type="ECO:0000256" key="3">
    <source>
        <dbReference type="ARBA" id="ARBA00022806"/>
    </source>
</evidence>
<dbReference type="GO" id="GO:0003723">
    <property type="term" value="F:RNA binding"/>
    <property type="evidence" value="ECO:0007669"/>
    <property type="project" value="TreeGrafter"/>
</dbReference>
<keyword evidence="6" id="KW-1185">Reference proteome</keyword>
<feature type="non-terminal residue" evidence="5">
    <location>
        <position position="1"/>
    </location>
</feature>
<gene>
    <name evidence="5" type="ORF">HaLaN_31768</name>
</gene>
<keyword evidence="1" id="KW-0547">Nucleotide-binding</keyword>
<dbReference type="PANTHER" id="PTHR18934:SF99">
    <property type="entry name" value="ATP-DEPENDENT RNA HELICASE DHX37-RELATED"/>
    <property type="match status" value="1"/>
</dbReference>
<keyword evidence="3" id="KW-0347">Helicase</keyword>
<comment type="caution">
    <text evidence="5">The sequence shown here is derived from an EMBL/GenBank/DDBJ whole genome shotgun (WGS) entry which is preliminary data.</text>
</comment>
<evidence type="ECO:0000313" key="5">
    <source>
        <dbReference type="EMBL" id="GFH32532.1"/>
    </source>
</evidence>
<dbReference type="Proteomes" id="UP000485058">
    <property type="component" value="Unassembled WGS sequence"/>
</dbReference>
<evidence type="ECO:0008006" key="7">
    <source>
        <dbReference type="Google" id="ProtNLM"/>
    </source>
</evidence>
<dbReference type="GO" id="GO:0016787">
    <property type="term" value="F:hydrolase activity"/>
    <property type="evidence" value="ECO:0007669"/>
    <property type="project" value="UniProtKB-KW"/>
</dbReference>
<evidence type="ECO:0000313" key="6">
    <source>
        <dbReference type="Proteomes" id="UP000485058"/>
    </source>
</evidence>
<accession>A0A6A0AII2</accession>
<evidence type="ECO:0000256" key="2">
    <source>
        <dbReference type="ARBA" id="ARBA00022801"/>
    </source>
</evidence>
<dbReference type="AlphaFoldDB" id="A0A6A0AII2"/>
<protein>
    <recommendedName>
        <fullName evidence="7">Helicase C-terminal domain-containing protein</fullName>
    </recommendedName>
</protein>
<dbReference type="GO" id="GO:0004386">
    <property type="term" value="F:helicase activity"/>
    <property type="evidence" value="ECO:0007669"/>
    <property type="project" value="UniProtKB-KW"/>
</dbReference>
<dbReference type="InterPro" id="IPR027417">
    <property type="entry name" value="P-loop_NTPase"/>
</dbReference>